<sequence length="64" mass="7545">MWQKVVFNARIWRSLTVFGMTIKPTVILSETKDLLNVAESRVQCPYMEIPHCVRDDDKTNRHPE</sequence>
<gene>
    <name evidence="1" type="ORF">I5282_08475</name>
</gene>
<dbReference type="Proteomes" id="UP000809910">
    <property type="component" value="Unassembled WGS sequence"/>
</dbReference>
<evidence type="ECO:0000313" key="1">
    <source>
        <dbReference type="EMBL" id="MBL7526602.1"/>
    </source>
</evidence>
<accession>A0ABS1WB70</accession>
<name>A0ABS1WB70_9GAMM</name>
<dbReference type="EMBL" id="JADWVN010000016">
    <property type="protein sequence ID" value="MBL7526602.1"/>
    <property type="molecule type" value="Genomic_DNA"/>
</dbReference>
<proteinExistence type="predicted"/>
<reference evidence="1 2" key="1">
    <citation type="submission" date="2020-12" db="EMBL/GenBank/DDBJ databases">
        <title>WGS of Legionella: environmental sample.</title>
        <authorList>
            <person name="Cristino S."/>
            <person name="Girolamini L."/>
            <person name="Salaris S."/>
            <person name="Pascale M.R."/>
            <person name="Mazzotta M."/>
            <person name="Orsini M."/>
            <person name="Grottola A."/>
        </authorList>
    </citation>
    <scope>NUCLEOTIDE SEQUENCE [LARGE SCALE GENOMIC DNA]</scope>
    <source>
        <strain evidence="1 2">30cs62</strain>
    </source>
</reference>
<keyword evidence="2" id="KW-1185">Reference proteome</keyword>
<organism evidence="1 2">
    <name type="scientific">Legionella bononiensis</name>
    <dbReference type="NCBI Taxonomy" id="2793102"/>
    <lineage>
        <taxon>Bacteria</taxon>
        <taxon>Pseudomonadati</taxon>
        <taxon>Pseudomonadota</taxon>
        <taxon>Gammaproteobacteria</taxon>
        <taxon>Legionellales</taxon>
        <taxon>Legionellaceae</taxon>
        <taxon>Legionella</taxon>
    </lineage>
</organism>
<evidence type="ECO:0000313" key="2">
    <source>
        <dbReference type="Proteomes" id="UP000809910"/>
    </source>
</evidence>
<comment type="caution">
    <text evidence="1">The sequence shown here is derived from an EMBL/GenBank/DDBJ whole genome shotgun (WGS) entry which is preliminary data.</text>
</comment>
<protein>
    <submittedName>
        <fullName evidence="1">Uncharacterized protein</fullName>
    </submittedName>
</protein>